<protein>
    <recommendedName>
        <fullName evidence="1">C2 domain-containing protein</fullName>
    </recommendedName>
</protein>
<dbReference type="InterPro" id="IPR035892">
    <property type="entry name" value="C2_domain_sf"/>
</dbReference>
<dbReference type="InterPro" id="IPR000008">
    <property type="entry name" value="C2_dom"/>
</dbReference>
<comment type="caution">
    <text evidence="2">The sequence shown here is derived from an EMBL/GenBank/DDBJ whole genome shotgun (WGS) entry which is preliminary data.</text>
</comment>
<accession>A0ABD2NRE9</accession>
<dbReference type="EMBL" id="JABFTP020000144">
    <property type="protein sequence ID" value="KAL3281298.1"/>
    <property type="molecule type" value="Genomic_DNA"/>
</dbReference>
<dbReference type="Proteomes" id="UP001516400">
    <property type="component" value="Unassembled WGS sequence"/>
</dbReference>
<name>A0ABD2NRE9_9CUCU</name>
<evidence type="ECO:0000313" key="2">
    <source>
        <dbReference type="EMBL" id="KAL3281298.1"/>
    </source>
</evidence>
<dbReference type="SUPFAM" id="SSF49562">
    <property type="entry name" value="C2 domain (Calcium/lipid-binding domain, CaLB)"/>
    <property type="match status" value="1"/>
</dbReference>
<keyword evidence="3" id="KW-1185">Reference proteome</keyword>
<evidence type="ECO:0000313" key="3">
    <source>
        <dbReference type="Proteomes" id="UP001516400"/>
    </source>
</evidence>
<dbReference type="AlphaFoldDB" id="A0ABD2NRE9"/>
<dbReference type="Gene3D" id="2.60.40.150">
    <property type="entry name" value="C2 domain"/>
    <property type="match status" value="1"/>
</dbReference>
<dbReference type="PANTHER" id="PTHR10024:SF374">
    <property type="entry name" value="C2 DOMAIN-CONTAINING PROTEIN"/>
    <property type="match status" value="1"/>
</dbReference>
<organism evidence="2 3">
    <name type="scientific">Cryptolaemus montrouzieri</name>
    <dbReference type="NCBI Taxonomy" id="559131"/>
    <lineage>
        <taxon>Eukaryota</taxon>
        <taxon>Metazoa</taxon>
        <taxon>Ecdysozoa</taxon>
        <taxon>Arthropoda</taxon>
        <taxon>Hexapoda</taxon>
        <taxon>Insecta</taxon>
        <taxon>Pterygota</taxon>
        <taxon>Neoptera</taxon>
        <taxon>Endopterygota</taxon>
        <taxon>Coleoptera</taxon>
        <taxon>Polyphaga</taxon>
        <taxon>Cucujiformia</taxon>
        <taxon>Coccinelloidea</taxon>
        <taxon>Coccinellidae</taxon>
        <taxon>Scymninae</taxon>
        <taxon>Scymnini</taxon>
        <taxon>Cryptolaemus</taxon>
    </lineage>
</organism>
<gene>
    <name evidence="2" type="ORF">HHI36_004510</name>
</gene>
<dbReference type="PANTHER" id="PTHR10024">
    <property type="entry name" value="SYNAPTOTAGMIN"/>
    <property type="match status" value="1"/>
</dbReference>
<sequence length="367" mass="41814">MSLLKSFLSPKAKNEVYGDQEPQVGFKLVFNSNTGEMVVKVLGAKQLPTSYGITKPQGYLMKVTVFPQKEKFETKIVEQSWPTFDDEYTFKIQAASKYGDCLKGKFISFTAYAILYGEQNNQPGNKNFLDRIMTFAGGKKKESRTRKSFRHSLNNRRTVGSVTYNLEMKNFTIKLGDDVVCTPEIWRGLKEISSGVMNNSSWHPSIPEILQFLHEEKSVYFSKDNRKGSVEVTMSYSLSEAGNNDLIEVSVSKLRCNVQTMEEHERLGGKLYLKISAFEMDDVIQKIKSDKFDPTISLKLEKSSAKLRVKVDEHSCSQLRILIKLMCTPPLGHKLELGKIEIDKRSDIWKKMMESPMVPITKVINLD</sequence>
<dbReference type="Pfam" id="PF00168">
    <property type="entry name" value="C2"/>
    <property type="match status" value="1"/>
</dbReference>
<evidence type="ECO:0000259" key="1">
    <source>
        <dbReference type="Pfam" id="PF00168"/>
    </source>
</evidence>
<proteinExistence type="predicted"/>
<reference evidence="2 3" key="1">
    <citation type="journal article" date="2021" name="BMC Biol.">
        <title>Horizontally acquired antibacterial genes associated with adaptive radiation of ladybird beetles.</title>
        <authorList>
            <person name="Li H.S."/>
            <person name="Tang X.F."/>
            <person name="Huang Y.H."/>
            <person name="Xu Z.Y."/>
            <person name="Chen M.L."/>
            <person name="Du X.Y."/>
            <person name="Qiu B.Y."/>
            <person name="Chen P.T."/>
            <person name="Zhang W."/>
            <person name="Slipinski A."/>
            <person name="Escalona H.E."/>
            <person name="Waterhouse R.M."/>
            <person name="Zwick A."/>
            <person name="Pang H."/>
        </authorList>
    </citation>
    <scope>NUCLEOTIDE SEQUENCE [LARGE SCALE GENOMIC DNA]</scope>
    <source>
        <strain evidence="2">SYSU2018</strain>
    </source>
</reference>
<feature type="domain" description="C2" evidence="1">
    <location>
        <begin position="36"/>
        <end position="97"/>
    </location>
</feature>